<feature type="domain" description="UspA" evidence="2">
    <location>
        <begin position="154"/>
        <end position="290"/>
    </location>
</feature>
<keyword evidence="4" id="KW-1185">Reference proteome</keyword>
<dbReference type="SUPFAM" id="SSF52402">
    <property type="entry name" value="Adenine nucleotide alpha hydrolases-like"/>
    <property type="match status" value="2"/>
</dbReference>
<protein>
    <submittedName>
        <fullName evidence="3">Universal stress protein</fullName>
    </submittedName>
</protein>
<dbReference type="Proteomes" id="UP001500503">
    <property type="component" value="Unassembled WGS sequence"/>
</dbReference>
<dbReference type="PANTHER" id="PTHR46268">
    <property type="entry name" value="STRESS RESPONSE PROTEIN NHAX"/>
    <property type="match status" value="1"/>
</dbReference>
<comment type="caution">
    <text evidence="3">The sequence shown here is derived from an EMBL/GenBank/DDBJ whole genome shotgun (WGS) entry which is preliminary data.</text>
</comment>
<gene>
    <name evidence="3" type="ORF">GCM10023191_066000</name>
</gene>
<evidence type="ECO:0000313" key="4">
    <source>
        <dbReference type="Proteomes" id="UP001500503"/>
    </source>
</evidence>
<feature type="domain" description="UspA" evidence="2">
    <location>
        <begin position="7"/>
        <end position="142"/>
    </location>
</feature>
<evidence type="ECO:0000259" key="2">
    <source>
        <dbReference type="Pfam" id="PF00582"/>
    </source>
</evidence>
<organism evidence="3 4">
    <name type="scientific">Actinoallomurus oryzae</name>
    <dbReference type="NCBI Taxonomy" id="502180"/>
    <lineage>
        <taxon>Bacteria</taxon>
        <taxon>Bacillati</taxon>
        <taxon>Actinomycetota</taxon>
        <taxon>Actinomycetes</taxon>
        <taxon>Streptosporangiales</taxon>
        <taxon>Thermomonosporaceae</taxon>
        <taxon>Actinoallomurus</taxon>
    </lineage>
</organism>
<dbReference type="InterPro" id="IPR006016">
    <property type="entry name" value="UspA"/>
</dbReference>
<dbReference type="InterPro" id="IPR014729">
    <property type="entry name" value="Rossmann-like_a/b/a_fold"/>
</dbReference>
<reference evidence="4" key="1">
    <citation type="journal article" date="2019" name="Int. J. Syst. Evol. Microbiol.">
        <title>The Global Catalogue of Microorganisms (GCM) 10K type strain sequencing project: providing services to taxonomists for standard genome sequencing and annotation.</title>
        <authorList>
            <consortium name="The Broad Institute Genomics Platform"/>
            <consortium name="The Broad Institute Genome Sequencing Center for Infectious Disease"/>
            <person name="Wu L."/>
            <person name="Ma J."/>
        </authorList>
    </citation>
    <scope>NUCLEOTIDE SEQUENCE [LARGE SCALE GENOMIC DNA]</scope>
    <source>
        <strain evidence="4">JCM 17933</strain>
    </source>
</reference>
<dbReference type="InterPro" id="IPR006015">
    <property type="entry name" value="Universal_stress_UspA"/>
</dbReference>
<dbReference type="PANTHER" id="PTHR46268:SF6">
    <property type="entry name" value="UNIVERSAL STRESS PROTEIN UP12"/>
    <property type="match status" value="1"/>
</dbReference>
<dbReference type="PRINTS" id="PR01438">
    <property type="entry name" value="UNVRSLSTRESS"/>
</dbReference>
<dbReference type="RefSeq" id="WP_345470519.1">
    <property type="nucleotide sequence ID" value="NZ_BAABHF010000041.1"/>
</dbReference>
<name>A0ABP8QR38_9ACTN</name>
<evidence type="ECO:0000256" key="1">
    <source>
        <dbReference type="ARBA" id="ARBA00008791"/>
    </source>
</evidence>
<proteinExistence type="inferred from homology"/>
<dbReference type="EMBL" id="BAABHF010000041">
    <property type="protein sequence ID" value="GAA4507510.1"/>
    <property type="molecule type" value="Genomic_DNA"/>
</dbReference>
<evidence type="ECO:0000313" key="3">
    <source>
        <dbReference type="EMBL" id="GAA4507510.1"/>
    </source>
</evidence>
<accession>A0ABP8QR38</accession>
<sequence>MDDLDGRRPVVVGYDGSPGAEQALRWGAEEAQLRDLPLVLCHAWHWPYPFHPLAREILDQVENVGATVLAAGVDRVHELTEGLEVRTHLAKGTSAAVILEAAQDAELVVLGSRGHGGFEDLQVGSGAMQVPAHTDRPVIVVRPTLPPTRQNGVRVTVGVDGSPASQAALAFAFAEAELRGGSVTALCAWWDTSALPGPNRLPFTDTETMRYAAKERFEECLQPWTTRYPEVAVTTEFMNERPQRAVNEMARGAVLLVLGSRGVGSVPANRLGPVTQAALFAAPCPVAVTPPR</sequence>
<dbReference type="Gene3D" id="3.40.50.620">
    <property type="entry name" value="HUPs"/>
    <property type="match status" value="2"/>
</dbReference>
<comment type="similarity">
    <text evidence="1">Belongs to the universal stress protein A family.</text>
</comment>
<dbReference type="Pfam" id="PF00582">
    <property type="entry name" value="Usp"/>
    <property type="match status" value="2"/>
</dbReference>